<evidence type="ECO:0000313" key="2">
    <source>
        <dbReference type="EMBL" id="CEL94308.1"/>
    </source>
</evidence>
<dbReference type="InParanoid" id="A0A0G4EF15"/>
<evidence type="ECO:0000313" key="3">
    <source>
        <dbReference type="Proteomes" id="UP000041254"/>
    </source>
</evidence>
<dbReference type="Proteomes" id="UP000041254">
    <property type="component" value="Unassembled WGS sequence"/>
</dbReference>
<gene>
    <name evidence="2" type="ORF">Vbra_3744</name>
</gene>
<sequence>MWCVQYDIQTTADHQRVACTLSQRALRARAISRGSCIHKNYYAVKLLEHEKARQANTTPEQTQTEGRNAPIRQVSDYEGSVLSVEERRGLLGLLGGRNKRLQSLYRANRDGSSYASLLGRVGNSTRLVFVAKKDQHIFGVFMNDRMKRALGLDFIVPATIRRCTQWLPMSLVPEGYMGVREGTYATFGGSSSFMADELEVLQVV</sequence>
<reference evidence="2 3" key="1">
    <citation type="submission" date="2014-11" db="EMBL/GenBank/DDBJ databases">
        <authorList>
            <person name="Zhu J."/>
            <person name="Qi W."/>
            <person name="Song R."/>
        </authorList>
    </citation>
    <scope>NUCLEOTIDE SEQUENCE [LARGE SCALE GENOMIC DNA]</scope>
</reference>
<dbReference type="AlphaFoldDB" id="A0A0G4EF15"/>
<dbReference type="Pfam" id="PF07534">
    <property type="entry name" value="TLD"/>
    <property type="match status" value="1"/>
</dbReference>
<accession>A0A0G4EF15</accession>
<feature type="domain" description="TLDc" evidence="1">
    <location>
        <begin position="97"/>
        <end position="148"/>
    </location>
</feature>
<organism evidence="2 3">
    <name type="scientific">Vitrella brassicaformis (strain CCMP3155)</name>
    <dbReference type="NCBI Taxonomy" id="1169540"/>
    <lineage>
        <taxon>Eukaryota</taxon>
        <taxon>Sar</taxon>
        <taxon>Alveolata</taxon>
        <taxon>Colpodellida</taxon>
        <taxon>Vitrellaceae</taxon>
        <taxon>Vitrella</taxon>
    </lineage>
</organism>
<name>A0A0G4EF15_VITBC</name>
<dbReference type="PhylomeDB" id="A0A0G4EF15"/>
<proteinExistence type="predicted"/>
<dbReference type="EMBL" id="CDMY01000214">
    <property type="protein sequence ID" value="CEL94308.1"/>
    <property type="molecule type" value="Genomic_DNA"/>
</dbReference>
<protein>
    <recommendedName>
        <fullName evidence="1">TLDc domain-containing protein</fullName>
    </recommendedName>
</protein>
<dbReference type="InterPro" id="IPR006571">
    <property type="entry name" value="TLDc_dom"/>
</dbReference>
<keyword evidence="3" id="KW-1185">Reference proteome</keyword>
<evidence type="ECO:0000259" key="1">
    <source>
        <dbReference type="Pfam" id="PF07534"/>
    </source>
</evidence>
<dbReference type="VEuPathDB" id="CryptoDB:Vbra_3744"/>